<dbReference type="KEGG" id="mbry:B1812_10110"/>
<keyword evidence="3" id="KW-1185">Reference proteome</keyword>
<dbReference type="Proteomes" id="UP000193978">
    <property type="component" value="Chromosome"/>
</dbReference>
<organism evidence="2 3">
    <name type="scientific">Methylocystis bryophila</name>
    <dbReference type="NCBI Taxonomy" id="655015"/>
    <lineage>
        <taxon>Bacteria</taxon>
        <taxon>Pseudomonadati</taxon>
        <taxon>Pseudomonadota</taxon>
        <taxon>Alphaproteobacteria</taxon>
        <taxon>Hyphomicrobiales</taxon>
        <taxon>Methylocystaceae</taxon>
        <taxon>Methylocystis</taxon>
    </lineage>
</organism>
<feature type="region of interest" description="Disordered" evidence="1">
    <location>
        <begin position="1"/>
        <end position="21"/>
    </location>
</feature>
<accession>A0A1W6MUW2</accession>
<dbReference type="RefSeq" id="WP_085771470.1">
    <property type="nucleotide sequence ID" value="NZ_AP027149.1"/>
</dbReference>
<sequence>MNGLAKPSAKPPEGDGAAPHPNQADLAAYIVEMTGELARLAGEAGLPMLAYFLNLAHVEAQIAVRDHDLLPPRRRLRRAAPLSRPAGR</sequence>
<evidence type="ECO:0000313" key="2">
    <source>
        <dbReference type="EMBL" id="ARN81372.1"/>
    </source>
</evidence>
<protein>
    <submittedName>
        <fullName evidence="2">Uncharacterized protein</fullName>
    </submittedName>
</protein>
<evidence type="ECO:0000313" key="3">
    <source>
        <dbReference type="Proteomes" id="UP000193978"/>
    </source>
</evidence>
<gene>
    <name evidence="2" type="ORF">B1812_10110</name>
</gene>
<proteinExistence type="predicted"/>
<dbReference type="OrthoDB" id="8451299at2"/>
<dbReference type="EMBL" id="CP019948">
    <property type="protein sequence ID" value="ARN81372.1"/>
    <property type="molecule type" value="Genomic_DNA"/>
</dbReference>
<dbReference type="AlphaFoldDB" id="A0A1W6MUW2"/>
<reference evidence="2 3" key="1">
    <citation type="submission" date="2017-02" db="EMBL/GenBank/DDBJ databases">
        <authorList>
            <person name="Peterson S.W."/>
        </authorList>
    </citation>
    <scope>NUCLEOTIDE SEQUENCE [LARGE SCALE GENOMIC DNA]</scope>
    <source>
        <strain evidence="2 3">S285</strain>
    </source>
</reference>
<name>A0A1W6MUW2_9HYPH</name>
<evidence type="ECO:0000256" key="1">
    <source>
        <dbReference type="SAM" id="MobiDB-lite"/>
    </source>
</evidence>